<feature type="compositionally biased region" description="Pro residues" evidence="4">
    <location>
        <begin position="1038"/>
        <end position="1051"/>
    </location>
</feature>
<protein>
    <recommendedName>
        <fullName evidence="5">USP domain-containing protein</fullName>
    </recommendedName>
</protein>
<feature type="region of interest" description="Disordered" evidence="4">
    <location>
        <begin position="1036"/>
        <end position="1055"/>
    </location>
</feature>
<feature type="compositionally biased region" description="Polar residues" evidence="4">
    <location>
        <begin position="1264"/>
        <end position="1276"/>
    </location>
</feature>
<dbReference type="RefSeq" id="XP_026046371.1">
    <property type="nucleotide sequence ID" value="XM_026190586.1"/>
</dbReference>
<accession>A0AAX7V744</accession>
<keyword evidence="7" id="KW-1185">Reference proteome</keyword>
<dbReference type="InterPro" id="IPR028889">
    <property type="entry name" value="USP"/>
</dbReference>
<dbReference type="InterPro" id="IPR052398">
    <property type="entry name" value="Ubiquitin_hydrolase_53/54"/>
</dbReference>
<evidence type="ECO:0000256" key="3">
    <source>
        <dbReference type="ARBA" id="ARBA00022801"/>
    </source>
</evidence>
<evidence type="ECO:0000313" key="7">
    <source>
        <dbReference type="Proteomes" id="UP000265100"/>
    </source>
</evidence>
<feature type="region of interest" description="Disordered" evidence="4">
    <location>
        <begin position="1"/>
        <end position="32"/>
    </location>
</feature>
<dbReference type="PANTHER" id="PTHR22975">
    <property type="entry name" value="UBIQUITIN SPECIFIC PROTEINASE"/>
    <property type="match status" value="1"/>
</dbReference>
<feature type="region of interest" description="Disordered" evidence="4">
    <location>
        <begin position="953"/>
        <end position="998"/>
    </location>
</feature>
<dbReference type="FunFam" id="3.90.70.10:FF:000041">
    <property type="entry name" value="Inactive ubiquitin carboxyl-terminal hydrolase 53"/>
    <property type="match status" value="1"/>
</dbReference>
<dbReference type="Gene3D" id="3.90.70.10">
    <property type="entry name" value="Cysteine proteinases"/>
    <property type="match status" value="1"/>
</dbReference>
<feature type="region of interest" description="Disordered" evidence="4">
    <location>
        <begin position="1379"/>
        <end position="1416"/>
    </location>
</feature>
<reference evidence="6" key="2">
    <citation type="submission" date="2025-08" db="UniProtKB">
        <authorList>
            <consortium name="Ensembl"/>
        </authorList>
    </citation>
    <scope>IDENTIFICATION</scope>
</reference>
<feature type="compositionally biased region" description="Low complexity" evidence="4">
    <location>
        <begin position="927"/>
        <end position="936"/>
    </location>
</feature>
<keyword evidence="2" id="KW-0833">Ubl conjugation pathway</keyword>
<dbReference type="SUPFAM" id="SSF54001">
    <property type="entry name" value="Cysteine proteinases"/>
    <property type="match status" value="1"/>
</dbReference>
<dbReference type="RefSeq" id="XP_026046369.1">
    <property type="nucleotide sequence ID" value="XM_026190584.1"/>
</dbReference>
<reference evidence="6" key="1">
    <citation type="submission" date="2018-05" db="EMBL/GenBank/DDBJ databases">
        <authorList>
            <person name="Datahose"/>
        </authorList>
    </citation>
    <scope>NUCLEOTIDE SEQUENCE</scope>
</reference>
<feature type="compositionally biased region" description="Low complexity" evidence="4">
    <location>
        <begin position="1282"/>
        <end position="1309"/>
    </location>
</feature>
<feature type="region of interest" description="Disordered" evidence="4">
    <location>
        <begin position="1192"/>
        <end position="1252"/>
    </location>
</feature>
<keyword evidence="3" id="KW-0378">Hydrolase</keyword>
<dbReference type="GeneID" id="113035207"/>
<feature type="compositionally biased region" description="Low complexity" evidence="4">
    <location>
        <begin position="904"/>
        <end position="916"/>
    </location>
</feature>
<feature type="compositionally biased region" description="Polar residues" evidence="4">
    <location>
        <begin position="666"/>
        <end position="681"/>
    </location>
</feature>
<feature type="region of interest" description="Disordered" evidence="4">
    <location>
        <begin position="1264"/>
        <end position="1358"/>
    </location>
</feature>
<feature type="region of interest" description="Disordered" evidence="4">
    <location>
        <begin position="900"/>
        <end position="941"/>
    </location>
</feature>
<dbReference type="RefSeq" id="XP_026046368.1">
    <property type="nucleotide sequence ID" value="XM_026190583.1"/>
</dbReference>
<evidence type="ECO:0000256" key="1">
    <source>
        <dbReference type="ARBA" id="ARBA00009085"/>
    </source>
</evidence>
<dbReference type="GO" id="GO:0004843">
    <property type="term" value="F:cysteine-type deubiquitinase activity"/>
    <property type="evidence" value="ECO:0007669"/>
    <property type="project" value="InterPro"/>
</dbReference>
<dbReference type="RefSeq" id="XP_026046365.1">
    <property type="nucleotide sequence ID" value="XM_026190580.1"/>
</dbReference>
<sequence>MSWKRNYFASDSSGSGVSGGGGGGAGMQGILTPRTTTSIAPSKGLSNEPGQNSCFLNSALQVLWHLDIFRRSFRQLTTHKCMEDSCIFCALKSIFAQFQYSSDKVLPSDALRSALAKTFQDKQRFQLGIMDDAAECFENILMRIHFHIADETKEDICTARHCIPHQKFAMMLYEQCVCSSCGASSDPLPFIQMVHYISTTSLCNQAVKMLESREKATPGMFGELLRNASMGDLRNCPSQCGQQLRMARVLLNSPEIITIGLVWDSDHSDLAEDVIHTLGTCLRLGDLFYRVTEEKARQSELYLVGMVCYYGKHYSTFFFQTKIRRWMYFDDAHVKEIGPKWIDVVSRCIKGHYQPLLLLYADPRGTPVSAQDLPSRLDLHHLNKACYDSEDSGREPSISSDTRTDSSTESYSYRQPSHSHHESLASRYSSDSQGTVICIDRPDGAPHASLCSLDTVGHATDGEQHQPPRKGGVAGDRRRSASRHRRSKPENEASSAGYHSEGETLKEQQVPRHLPKPSSSFSSSTSRLRDFKETMSNIIHSRPLSSSSSTSLPAAGFSSEITPSSNSSHHHHLPASSAAPSSSSSAGKAQDWEADSTSSESKSSSSGGTGRYRPAWRPRREALNIDSIFNRERRRQAGYSPLGAPLLDDCGAQDTSSALEEVTPVRTGSSRTLPASFSSSHRGGGAGPGGENEGAGGAVLSPAAPPAAPPRLIQRMESGYESSERNSSSPVSLDLNPGDRECVVKKALSSSSSSGPSWRNARSKSSGALLQELSSSSRGSLAPSAGRSELDELQEEVLRRAREEEQQQRQEKEREAALGFNPRPSKYLDLDQLQIQGKSDTYERCVSEAELLLDQSMRLEQAGEVAAALSAVNEAVSKLRPVVAEGGASSHSRLQRCMRRARSLQQRMQLLQQQQQDSEAGREKPPQQQEEQQLQEQHSEKPLSGRILLTEMHSSQSASSVDQQTPPPSTCLIRSLPPQSTLVSDPAPSGSPREDRKTLCSVGSLPALCVDAPVEDLAPPPPLEEEELSVQWTITSPAPVPPVQAPPPPRLHPQILSPVETLKPSYTRQPQATPPDSSHIPSPPPAPHATRNWSCLYLDQDVIDSPSPPISSHLYSPPDSPANIPPVSRPDLPVSPPTVALPVERWAENVNRYYGSQSTGGGGLVAAALVTPGEELSELESLYQASLLAPSMHRGSRGVSPQPSGSKPGVRRRQLGPGRSKTPTAEIERDAYRTPIAGLQKPPSAEDESYSAENLRRIARSLSGTVIGSRPQNLAPSHSCDPSVSRPPLRHSSSSSSLLRRSSSSTLHPPSSPSFTADHSHHHQPRLHGPSPPAQHPPTQTSQPPSSRPSSWGHSGAGASIQQHVLVVPDRRQTLSAHGVPLSYGTLPRAPRRAPPPSTSSLPRPRAGTGPASPLGQQSLYATMLRPRRSAASANGHYGHPSLGYAPHHLRASDGPAHPLRLDIPPDGDWRRDTNSRTVQPSSSWDARLARHPQPPRPRRPPQLCSLCQQLPAEPARSCCSSCGAYVARFRPTS</sequence>
<feature type="compositionally biased region" description="Basic and acidic residues" evidence="4">
    <location>
        <begin position="796"/>
        <end position="816"/>
    </location>
</feature>
<feature type="compositionally biased region" description="Basic and acidic residues" evidence="4">
    <location>
        <begin position="500"/>
        <end position="510"/>
    </location>
</feature>
<name>A0AAX7V744_ASTCA</name>
<evidence type="ECO:0000256" key="4">
    <source>
        <dbReference type="SAM" id="MobiDB-lite"/>
    </source>
</evidence>
<feature type="compositionally biased region" description="Low complexity" evidence="4">
    <location>
        <begin position="1337"/>
        <end position="1351"/>
    </location>
</feature>
<comment type="similarity">
    <text evidence="1">Belongs to the peptidase C19 family.</text>
</comment>
<feature type="region of interest" description="Disordered" evidence="4">
    <location>
        <begin position="640"/>
        <end position="825"/>
    </location>
</feature>
<feature type="compositionally biased region" description="Gly residues" evidence="4">
    <location>
        <begin position="16"/>
        <end position="27"/>
    </location>
</feature>
<feature type="compositionally biased region" description="Low complexity" evidence="4">
    <location>
        <begin position="536"/>
        <end position="567"/>
    </location>
</feature>
<dbReference type="PANTHER" id="PTHR22975:SF5">
    <property type="entry name" value="INACTIVE UBIQUITIN CARBOXYL-TERMINAL HYDROLASE 54"/>
    <property type="match status" value="1"/>
</dbReference>
<evidence type="ECO:0000256" key="2">
    <source>
        <dbReference type="ARBA" id="ARBA00022786"/>
    </source>
</evidence>
<feature type="region of interest" description="Disordered" evidence="4">
    <location>
        <begin position="1445"/>
        <end position="1502"/>
    </location>
</feature>
<reference evidence="6" key="3">
    <citation type="submission" date="2025-09" db="UniProtKB">
        <authorList>
            <consortium name="Ensembl"/>
        </authorList>
    </citation>
    <scope>IDENTIFICATION</scope>
</reference>
<feature type="compositionally biased region" description="Gly residues" evidence="4">
    <location>
        <begin position="682"/>
        <end position="697"/>
    </location>
</feature>
<feature type="compositionally biased region" description="Low complexity" evidence="4">
    <location>
        <begin position="574"/>
        <end position="586"/>
    </location>
</feature>
<evidence type="ECO:0000259" key="5">
    <source>
        <dbReference type="PROSITE" id="PS50235"/>
    </source>
</evidence>
<feature type="compositionally biased region" description="Low complexity" evidence="4">
    <location>
        <begin position="717"/>
        <end position="732"/>
    </location>
</feature>
<feature type="domain" description="USP" evidence="5">
    <location>
        <begin position="43"/>
        <end position="363"/>
    </location>
</feature>
<feature type="region of interest" description="Disordered" evidence="4">
    <location>
        <begin position="388"/>
        <end position="430"/>
    </location>
</feature>
<dbReference type="RefSeq" id="XP_026046366.1">
    <property type="nucleotide sequence ID" value="XM_026190581.1"/>
</dbReference>
<organism evidence="6 7">
    <name type="scientific">Astatotilapia calliptera</name>
    <name type="common">Eastern happy</name>
    <name type="synonym">Chromis callipterus</name>
    <dbReference type="NCBI Taxonomy" id="8154"/>
    <lineage>
        <taxon>Eukaryota</taxon>
        <taxon>Metazoa</taxon>
        <taxon>Chordata</taxon>
        <taxon>Craniata</taxon>
        <taxon>Vertebrata</taxon>
        <taxon>Euteleostomi</taxon>
        <taxon>Actinopterygii</taxon>
        <taxon>Neopterygii</taxon>
        <taxon>Teleostei</taxon>
        <taxon>Neoteleostei</taxon>
        <taxon>Acanthomorphata</taxon>
        <taxon>Ovalentaria</taxon>
        <taxon>Cichlomorphae</taxon>
        <taxon>Cichliformes</taxon>
        <taxon>Cichlidae</taxon>
        <taxon>African cichlids</taxon>
        <taxon>Pseudocrenilabrinae</taxon>
        <taxon>Haplochromini</taxon>
        <taxon>Astatotilapia</taxon>
    </lineage>
</organism>
<dbReference type="Proteomes" id="UP000265100">
    <property type="component" value="Chromosome 13"/>
</dbReference>
<feature type="compositionally biased region" description="Polar residues" evidence="4">
    <location>
        <begin position="1476"/>
        <end position="1485"/>
    </location>
</feature>
<dbReference type="InterPro" id="IPR038765">
    <property type="entry name" value="Papain-like_cys_pep_sf"/>
</dbReference>
<feature type="compositionally biased region" description="Polar residues" evidence="4">
    <location>
        <begin position="953"/>
        <end position="964"/>
    </location>
</feature>
<dbReference type="CTD" id="563912"/>
<dbReference type="RefSeq" id="XP_026046367.1">
    <property type="nucleotide sequence ID" value="XM_026190582.1"/>
</dbReference>
<feature type="region of interest" description="Disordered" evidence="4">
    <location>
        <begin position="458"/>
        <end position="622"/>
    </location>
</feature>
<dbReference type="PROSITE" id="PS50235">
    <property type="entry name" value="USP_3"/>
    <property type="match status" value="1"/>
</dbReference>
<dbReference type="GeneTree" id="ENSGT00940000155571"/>
<dbReference type="RefSeq" id="XP_026046372.1">
    <property type="nucleotide sequence ID" value="XM_026190587.1"/>
</dbReference>
<dbReference type="Pfam" id="PF00443">
    <property type="entry name" value="UCH"/>
    <property type="match status" value="1"/>
</dbReference>
<dbReference type="CDD" id="cd02257">
    <property type="entry name" value="Peptidase_C19"/>
    <property type="match status" value="1"/>
</dbReference>
<dbReference type="GO" id="GO:0016579">
    <property type="term" value="P:protein deubiquitination"/>
    <property type="evidence" value="ECO:0007669"/>
    <property type="project" value="InterPro"/>
</dbReference>
<feature type="compositionally biased region" description="Low complexity" evidence="4">
    <location>
        <begin position="596"/>
        <end position="606"/>
    </location>
</feature>
<feature type="compositionally biased region" description="Low complexity" evidence="4">
    <location>
        <begin position="773"/>
        <end position="787"/>
    </location>
</feature>
<dbReference type="InterPro" id="IPR001394">
    <property type="entry name" value="Peptidase_C19_UCH"/>
</dbReference>
<dbReference type="RefSeq" id="XP_026046373.1">
    <property type="nucleotide sequence ID" value="XM_026190588.1"/>
</dbReference>
<feature type="compositionally biased region" description="Low complexity" evidence="4">
    <location>
        <begin position="397"/>
        <end position="414"/>
    </location>
</feature>
<dbReference type="Ensembl" id="ENSACLT00000078447.1">
    <property type="protein sequence ID" value="ENSACLP00000077445.1"/>
    <property type="gene ID" value="ENSACLG00000002941.2"/>
</dbReference>
<evidence type="ECO:0000313" key="6">
    <source>
        <dbReference type="Ensembl" id="ENSACLP00000077445.1"/>
    </source>
</evidence>
<feature type="region of interest" description="Disordered" evidence="4">
    <location>
        <begin position="1065"/>
        <end position="1087"/>
    </location>
</feature>
<proteinExistence type="inferred from homology"/>